<organism evidence="2 3">
    <name type="scientific">Candidatus Syntrophonatronum acetioxidans</name>
    <dbReference type="NCBI Taxonomy" id="1795816"/>
    <lineage>
        <taxon>Bacteria</taxon>
        <taxon>Bacillati</taxon>
        <taxon>Bacillota</taxon>
        <taxon>Clostridia</taxon>
        <taxon>Eubacteriales</taxon>
        <taxon>Syntrophomonadaceae</taxon>
        <taxon>Candidatus Syntrophonatronum</taxon>
    </lineage>
</organism>
<evidence type="ECO:0000313" key="2">
    <source>
        <dbReference type="EMBL" id="RQD75260.1"/>
    </source>
</evidence>
<dbReference type="SUPFAM" id="SSF48695">
    <property type="entry name" value="Multiheme cytochromes"/>
    <property type="match status" value="1"/>
</dbReference>
<feature type="transmembrane region" description="Helical" evidence="1">
    <location>
        <begin position="9"/>
        <end position="27"/>
    </location>
</feature>
<dbReference type="Proteomes" id="UP000285138">
    <property type="component" value="Unassembled WGS sequence"/>
</dbReference>
<sequence length="139" mass="15865">MVKLLRCNFLFWTVIGLVVVNGCIFGIQEKEGQEDFSQKERQMIMEDVWPDGCLSCHRVEDEDRTIGVYVNNNIEGHPVIGSKYLVECMGCHGLGEEDFGRRLHASHMKSRLYTEFFNSGCLGCHQMNDEGKVFVKGLE</sequence>
<reference evidence="2 3" key="1">
    <citation type="submission" date="2018-08" db="EMBL/GenBank/DDBJ databases">
        <title>The metabolism and importance of syntrophic acetate oxidation coupled to methane or sulfide production in haloalkaline environments.</title>
        <authorList>
            <person name="Timmers P.H.A."/>
            <person name="Vavourakis C.D."/>
            <person name="Sorokin D.Y."/>
            <person name="Sinninghe Damste J.S."/>
            <person name="Muyzer G."/>
            <person name="Stams A.J.M."/>
            <person name="Plugge C.M."/>
        </authorList>
    </citation>
    <scope>NUCLEOTIDE SEQUENCE [LARGE SCALE GENOMIC DNA]</scope>
    <source>
        <strain evidence="2">MSAO_Bac1</strain>
    </source>
</reference>
<dbReference type="Gene3D" id="1.10.1130.10">
    <property type="entry name" value="Flavocytochrome C3, Chain A"/>
    <property type="match status" value="1"/>
</dbReference>
<dbReference type="InterPro" id="IPR036280">
    <property type="entry name" value="Multihaem_cyt_sf"/>
</dbReference>
<dbReference type="EMBL" id="QZAA01000165">
    <property type="protein sequence ID" value="RQD75260.1"/>
    <property type="molecule type" value="Genomic_DNA"/>
</dbReference>
<accession>A0A424YCY7</accession>
<evidence type="ECO:0000313" key="3">
    <source>
        <dbReference type="Proteomes" id="UP000285138"/>
    </source>
</evidence>
<comment type="caution">
    <text evidence="2">The sequence shown here is derived from an EMBL/GenBank/DDBJ whole genome shotgun (WGS) entry which is preliminary data.</text>
</comment>
<name>A0A424YCY7_9FIRM</name>
<keyword evidence="1" id="KW-1133">Transmembrane helix</keyword>
<proteinExistence type="predicted"/>
<protein>
    <submittedName>
        <fullName evidence="2">Uncharacterized protein</fullName>
    </submittedName>
</protein>
<dbReference type="AlphaFoldDB" id="A0A424YCY7"/>
<keyword evidence="1" id="KW-0812">Transmembrane</keyword>
<evidence type="ECO:0000256" key="1">
    <source>
        <dbReference type="SAM" id="Phobius"/>
    </source>
</evidence>
<keyword evidence="1" id="KW-0472">Membrane</keyword>
<gene>
    <name evidence="2" type="ORF">D5R97_06370</name>
</gene>